<dbReference type="GO" id="GO:0047536">
    <property type="term" value="F:2-aminoadipate transaminase activity"/>
    <property type="evidence" value="ECO:0007669"/>
    <property type="project" value="TreeGrafter"/>
</dbReference>
<dbReference type="AlphaFoldDB" id="A6G0U2"/>
<accession>A6G0U2</accession>
<protein>
    <submittedName>
        <fullName evidence="2">Aminotransferase, putative</fullName>
    </submittedName>
</protein>
<organism evidence="2 3">
    <name type="scientific">Plesiocystis pacifica SIR-1</name>
    <dbReference type="NCBI Taxonomy" id="391625"/>
    <lineage>
        <taxon>Bacteria</taxon>
        <taxon>Pseudomonadati</taxon>
        <taxon>Myxococcota</taxon>
        <taxon>Polyangia</taxon>
        <taxon>Nannocystales</taxon>
        <taxon>Nannocystaceae</taxon>
        <taxon>Plesiocystis</taxon>
    </lineage>
</organism>
<sequence length="400" mass="42697">MVDSLPRTIQGPPFAQTPALEGVINLGLGQPSPGLLPLPALAEAAARTLGAGSDPLLLQYGFMRGYAGVREALAAFLTREYRYPVAPEELMITGGNSMALSFASQVFARAGGRVVCEDPTYFLAHGILANPGQGLEVVGVPVDDEGLDLDALEQLLAEGPVEFVYCIPNFHNPTGVCLSPDRAARLVALAQRHDFVILADEPYGMLYHGEAPPPCMVSHERGEGRVLSLGSFSKILGPGLRLGWAHGHPDLIARMASHGSVRSGGGLNPVISALVHDTIDGGFLAEHVAGLRATFASRAAALTRALREHLPRARFLAPTGGYFVWLDLEPELREVEASVGVGTAAWAAALSAARVQCTQGSRCAVTRALDRHVRLCFAFYEEDELEEGVRRLARALEDLR</sequence>
<dbReference type="Gene3D" id="3.90.1150.10">
    <property type="entry name" value="Aspartate Aminotransferase, domain 1"/>
    <property type="match status" value="1"/>
</dbReference>
<dbReference type="OrthoDB" id="9808770at2"/>
<dbReference type="InterPro" id="IPR004839">
    <property type="entry name" value="Aminotransferase_I/II_large"/>
</dbReference>
<dbReference type="InterPro" id="IPR015421">
    <property type="entry name" value="PyrdxlP-dep_Trfase_major"/>
</dbReference>
<dbReference type="PANTHER" id="PTHR42858">
    <property type="entry name" value="AMINOTRANSFERASE"/>
    <property type="match status" value="1"/>
</dbReference>
<dbReference type="eggNOG" id="COG1167">
    <property type="taxonomic scope" value="Bacteria"/>
</dbReference>
<dbReference type="SUPFAM" id="SSF53383">
    <property type="entry name" value="PLP-dependent transferases"/>
    <property type="match status" value="1"/>
</dbReference>
<dbReference type="Pfam" id="PF00155">
    <property type="entry name" value="Aminotran_1_2"/>
    <property type="match status" value="1"/>
</dbReference>
<dbReference type="InterPro" id="IPR015422">
    <property type="entry name" value="PyrdxlP-dep_Trfase_small"/>
</dbReference>
<keyword evidence="2" id="KW-0032">Aminotransferase</keyword>
<evidence type="ECO:0000313" key="2">
    <source>
        <dbReference type="EMBL" id="EDM80480.1"/>
    </source>
</evidence>
<dbReference type="EMBL" id="ABCS01000010">
    <property type="protein sequence ID" value="EDM80480.1"/>
    <property type="molecule type" value="Genomic_DNA"/>
</dbReference>
<name>A6G0U2_9BACT</name>
<reference evidence="2 3" key="1">
    <citation type="submission" date="2007-06" db="EMBL/GenBank/DDBJ databases">
        <authorList>
            <person name="Shimkets L."/>
            <person name="Ferriera S."/>
            <person name="Johnson J."/>
            <person name="Kravitz S."/>
            <person name="Beeson K."/>
            <person name="Sutton G."/>
            <person name="Rogers Y.-H."/>
            <person name="Friedman R."/>
            <person name="Frazier M."/>
            <person name="Venter J.C."/>
        </authorList>
    </citation>
    <scope>NUCLEOTIDE SEQUENCE [LARGE SCALE GENOMIC DNA]</scope>
    <source>
        <strain evidence="2 3">SIR-1</strain>
    </source>
</reference>
<keyword evidence="2" id="KW-0808">Transferase</keyword>
<feature type="domain" description="Aminotransferase class I/classII large" evidence="1">
    <location>
        <begin position="22"/>
        <end position="392"/>
    </location>
</feature>
<keyword evidence="3" id="KW-1185">Reference proteome</keyword>
<dbReference type="Proteomes" id="UP000005801">
    <property type="component" value="Unassembled WGS sequence"/>
</dbReference>
<dbReference type="GO" id="GO:0030170">
    <property type="term" value="F:pyridoxal phosphate binding"/>
    <property type="evidence" value="ECO:0007669"/>
    <property type="project" value="InterPro"/>
</dbReference>
<evidence type="ECO:0000313" key="3">
    <source>
        <dbReference type="Proteomes" id="UP000005801"/>
    </source>
</evidence>
<dbReference type="RefSeq" id="WP_006970341.1">
    <property type="nucleotide sequence ID" value="NZ_ABCS01000010.1"/>
</dbReference>
<dbReference type="PANTHER" id="PTHR42858:SF1">
    <property type="entry name" value="LD15494P"/>
    <property type="match status" value="1"/>
</dbReference>
<gene>
    <name evidence="2" type="ORF">PPSIR1_41754</name>
</gene>
<proteinExistence type="predicted"/>
<dbReference type="STRING" id="391625.PPSIR1_41754"/>
<dbReference type="CDD" id="cd00609">
    <property type="entry name" value="AAT_like"/>
    <property type="match status" value="1"/>
</dbReference>
<dbReference type="InterPro" id="IPR015424">
    <property type="entry name" value="PyrdxlP-dep_Trfase"/>
</dbReference>
<dbReference type="Gene3D" id="3.40.640.10">
    <property type="entry name" value="Type I PLP-dependent aspartate aminotransferase-like (Major domain)"/>
    <property type="match status" value="1"/>
</dbReference>
<evidence type="ECO:0000259" key="1">
    <source>
        <dbReference type="Pfam" id="PF00155"/>
    </source>
</evidence>
<comment type="caution">
    <text evidence="2">The sequence shown here is derived from an EMBL/GenBank/DDBJ whole genome shotgun (WGS) entry which is preliminary data.</text>
</comment>